<dbReference type="Pfam" id="PF09836">
    <property type="entry name" value="DUF2063"/>
    <property type="match status" value="1"/>
</dbReference>
<keyword evidence="3" id="KW-0238">DNA-binding</keyword>
<evidence type="ECO:0000259" key="2">
    <source>
        <dbReference type="PROSITE" id="PS50042"/>
    </source>
</evidence>
<dbReference type="EMBL" id="JADBEO010000019">
    <property type="protein sequence ID" value="MDR4307042.1"/>
    <property type="molecule type" value="Genomic_DNA"/>
</dbReference>
<evidence type="ECO:0000256" key="1">
    <source>
        <dbReference type="SAM" id="MobiDB-lite"/>
    </source>
</evidence>
<dbReference type="Gene3D" id="1.10.150.690">
    <property type="entry name" value="DUF2063"/>
    <property type="match status" value="1"/>
</dbReference>
<proteinExistence type="predicted"/>
<feature type="region of interest" description="Disordered" evidence="1">
    <location>
        <begin position="1"/>
        <end position="32"/>
    </location>
</feature>
<gene>
    <name evidence="3" type="ORF">IHQ68_10470</name>
</gene>
<dbReference type="InterPro" id="IPR044922">
    <property type="entry name" value="DUF2063_N_sf"/>
</dbReference>
<feature type="compositionally biased region" description="Low complexity" evidence="1">
    <location>
        <begin position="1"/>
        <end position="13"/>
    </location>
</feature>
<evidence type="ECO:0000313" key="4">
    <source>
        <dbReference type="Proteomes" id="UP001181622"/>
    </source>
</evidence>
<reference evidence="3" key="1">
    <citation type="submission" date="2020-10" db="EMBL/GenBank/DDBJ databases">
        <authorList>
            <person name="Abbas A."/>
            <person name="Razzaq R."/>
            <person name="Waqas M."/>
            <person name="Abbas N."/>
            <person name="Nielsen T.K."/>
            <person name="Hansen L.H."/>
            <person name="Hussain S."/>
            <person name="Shahid M."/>
        </authorList>
    </citation>
    <scope>NUCLEOTIDE SEQUENCE</scope>
    <source>
        <strain evidence="3">S14</strain>
    </source>
</reference>
<dbReference type="RefSeq" id="WP_309391491.1">
    <property type="nucleotide sequence ID" value="NZ_JADBEO010000019.1"/>
</dbReference>
<accession>A0ABU1DG16</accession>
<comment type="caution">
    <text evidence="3">The sequence shown here is derived from an EMBL/GenBank/DDBJ whole genome shotgun (WGS) entry which is preliminary data.</text>
</comment>
<feature type="domain" description="Cyclic nucleotide-binding" evidence="2">
    <location>
        <begin position="28"/>
        <end position="81"/>
    </location>
</feature>
<dbReference type="PROSITE" id="PS50042">
    <property type="entry name" value="CNMP_BINDING_3"/>
    <property type="match status" value="1"/>
</dbReference>
<keyword evidence="4" id="KW-1185">Reference proteome</keyword>
<organism evidence="3 4">
    <name type="scientific">Chelatococcus sambhunathii</name>
    <dbReference type="NCBI Taxonomy" id="363953"/>
    <lineage>
        <taxon>Bacteria</taxon>
        <taxon>Pseudomonadati</taxon>
        <taxon>Pseudomonadota</taxon>
        <taxon>Alphaproteobacteria</taxon>
        <taxon>Hyphomicrobiales</taxon>
        <taxon>Chelatococcaceae</taxon>
        <taxon>Chelatococcus</taxon>
    </lineage>
</organism>
<dbReference type="GO" id="GO:0003677">
    <property type="term" value="F:DNA binding"/>
    <property type="evidence" value="ECO:0007669"/>
    <property type="project" value="UniProtKB-KW"/>
</dbReference>
<dbReference type="InterPro" id="IPR000595">
    <property type="entry name" value="cNMP-bd_dom"/>
</dbReference>
<dbReference type="Proteomes" id="UP001181622">
    <property type="component" value="Unassembled WGS sequence"/>
</dbReference>
<dbReference type="InterPro" id="IPR018640">
    <property type="entry name" value="DUF2063"/>
</dbReference>
<evidence type="ECO:0000313" key="3">
    <source>
        <dbReference type="EMBL" id="MDR4307042.1"/>
    </source>
</evidence>
<name>A0ABU1DG16_9HYPH</name>
<protein>
    <submittedName>
        <fullName evidence="3">DNA-binding domain-containing protein</fullName>
    </submittedName>
</protein>
<sequence length="258" mass="26967">MSAATQTALAAALRDTGRGSPAQASSSGQRPDRRFSVYRNNVAVSLIGALETRFPAVRRIVGDDFFGELARAYVSQHAPRSPLMMTYGDDFPDFAARAPGLADVPYLADVARLEAARTRAYHAADADPLPASAFAAPDGALDDVRLTLHPSVEVVRSAHPLVTIWAMNSGEAELGSIDDWSPEDALVCRPAMDVFVRKLPEGGAAFLQALAGGATLAAAAERAAQDAPSFDLTENLVGLIGGGLVVAIETPSQQGDAP</sequence>